<gene>
    <name evidence="1" type="ORF">BR63_16990</name>
</gene>
<dbReference type="EMBL" id="CP045798">
    <property type="protein sequence ID" value="QNB48491.1"/>
    <property type="molecule type" value="Genomic_DNA"/>
</dbReference>
<dbReference type="KEGG" id="tfr:BR63_16990"/>
<protein>
    <submittedName>
        <fullName evidence="1">Uncharacterized protein</fullName>
    </submittedName>
</protein>
<sequence>MGERTHDYPITFGQANVRGLHVRGKMDKEFNQLMSLYPQPVRHKASVEYLPLPKLKK</sequence>
<dbReference type="Pfam" id="PF01972">
    <property type="entry name" value="SDH_protease"/>
    <property type="match status" value="1"/>
</dbReference>
<dbReference type="AlphaFoldDB" id="A0A7G6E8T7"/>
<reference evidence="1 2" key="1">
    <citation type="journal article" date="2019" name="Front. Microbiol.">
        <title>Thermoanaerosceptrum fracticalcis gen. nov. sp. nov., a Novel Fumarate-Fermenting Microorganism From a Deep Fractured Carbonate Aquifer of the US Great Basin.</title>
        <authorList>
            <person name="Hamilton-Brehm S.D."/>
            <person name="Stewart L.E."/>
            <person name="Zavarin M."/>
            <person name="Caldwell M."/>
            <person name="Lawson P.A."/>
            <person name="Onstott T.C."/>
            <person name="Grzymski J."/>
            <person name="Neveux I."/>
            <person name="Lollar B.S."/>
            <person name="Russell C.E."/>
            <person name="Moser D.P."/>
        </authorList>
    </citation>
    <scope>NUCLEOTIDE SEQUENCE [LARGE SCALE GENOMIC DNA]</scope>
    <source>
        <strain evidence="1 2">DRI-13</strain>
    </source>
</reference>
<proteinExistence type="predicted"/>
<dbReference type="InterPro" id="IPR002825">
    <property type="entry name" value="Pept_S49_ser-pept_pro"/>
</dbReference>
<organism evidence="1 2">
    <name type="scientific">Thermanaerosceptrum fracticalcis</name>
    <dbReference type="NCBI Taxonomy" id="1712410"/>
    <lineage>
        <taxon>Bacteria</taxon>
        <taxon>Bacillati</taxon>
        <taxon>Bacillota</taxon>
        <taxon>Clostridia</taxon>
        <taxon>Eubacteriales</taxon>
        <taxon>Peptococcaceae</taxon>
        <taxon>Thermanaerosceptrum</taxon>
    </lineage>
</organism>
<name>A0A7G6E8T7_THEFR</name>
<evidence type="ECO:0000313" key="2">
    <source>
        <dbReference type="Proteomes" id="UP000515847"/>
    </source>
</evidence>
<keyword evidence="2" id="KW-1185">Reference proteome</keyword>
<dbReference type="Proteomes" id="UP000515847">
    <property type="component" value="Chromosome"/>
</dbReference>
<dbReference type="GO" id="GO:0016020">
    <property type="term" value="C:membrane"/>
    <property type="evidence" value="ECO:0007669"/>
    <property type="project" value="InterPro"/>
</dbReference>
<evidence type="ECO:0000313" key="1">
    <source>
        <dbReference type="EMBL" id="QNB48491.1"/>
    </source>
</evidence>
<dbReference type="RefSeq" id="WP_081908294.1">
    <property type="nucleotide sequence ID" value="NZ_CP045798.1"/>
</dbReference>
<accession>A0A7G6E8T7</accession>